<dbReference type="Pfam" id="PF17820">
    <property type="entry name" value="PDZ_6"/>
    <property type="match status" value="1"/>
</dbReference>
<comment type="caution">
    <text evidence="3">The sequence shown here is derived from an EMBL/GenBank/DDBJ whole genome shotgun (WGS) entry which is preliminary data.</text>
</comment>
<name>A0A2A9HGG5_TEPT2</name>
<feature type="region of interest" description="Disordered" evidence="1">
    <location>
        <begin position="455"/>
        <end position="480"/>
    </location>
</feature>
<evidence type="ECO:0000313" key="4">
    <source>
        <dbReference type="Proteomes" id="UP000223071"/>
    </source>
</evidence>
<dbReference type="AlphaFoldDB" id="A0A2A9HGG5"/>
<dbReference type="Pfam" id="PF04459">
    <property type="entry name" value="DUF512"/>
    <property type="match status" value="1"/>
</dbReference>
<dbReference type="PROSITE" id="PS50106">
    <property type="entry name" value="PDZ"/>
    <property type="match status" value="1"/>
</dbReference>
<evidence type="ECO:0000313" key="3">
    <source>
        <dbReference type="EMBL" id="PFG74105.1"/>
    </source>
</evidence>
<dbReference type="SUPFAM" id="SSF102114">
    <property type="entry name" value="Radical SAM enzymes"/>
    <property type="match status" value="1"/>
</dbReference>
<dbReference type="EMBL" id="PDJQ01000001">
    <property type="protein sequence ID" value="PFG74105.1"/>
    <property type="molecule type" value="Genomic_DNA"/>
</dbReference>
<evidence type="ECO:0000259" key="2">
    <source>
        <dbReference type="PROSITE" id="PS50106"/>
    </source>
</evidence>
<dbReference type="InterPro" id="IPR001478">
    <property type="entry name" value="PDZ"/>
</dbReference>
<accession>A0A2A9HGG5</accession>
<dbReference type="InterPro" id="IPR013785">
    <property type="entry name" value="Aldolase_TIM"/>
</dbReference>
<dbReference type="Gene3D" id="3.20.20.70">
    <property type="entry name" value="Aldolase class I"/>
    <property type="match status" value="1"/>
</dbReference>
<keyword evidence="4" id="KW-1185">Reference proteome</keyword>
<protein>
    <submittedName>
        <fullName evidence="3">Putative radical SAM enzyme (TIGR03279 family)</fullName>
    </submittedName>
</protein>
<evidence type="ECO:0000256" key="1">
    <source>
        <dbReference type="SAM" id="MobiDB-lite"/>
    </source>
</evidence>
<feature type="domain" description="PDZ" evidence="2">
    <location>
        <begin position="14"/>
        <end position="66"/>
    </location>
</feature>
<dbReference type="Pfam" id="PF19238">
    <property type="entry name" value="Radical_SAM_2"/>
    <property type="match status" value="1"/>
</dbReference>
<proteinExistence type="predicted"/>
<dbReference type="InterPro" id="IPR007549">
    <property type="entry name" value="DUF512"/>
</dbReference>
<dbReference type="InterPro" id="IPR036034">
    <property type="entry name" value="PDZ_sf"/>
</dbReference>
<gene>
    <name evidence="3" type="ORF">A9A59_1313</name>
</gene>
<sequence>MHNRVVRNTPAPGIISGVRPGSLADLAGLEPGDAVVRVNGRVPRDVVDVQFYAAEAEVEVLVRKANGLDDLIVFEKEIDEDIGWEFERATWDEVILCNNNCFFCFLKGLPKGMRKTLYVKDDDYRLSFLHGNFVTLTNLTEDDWARLEEQRLSPLNVSVHATDLELRRRMLANPDAPDILGQLRRLGELGIQAHTQIVLCPGVNDGEHLARSIAELGALYPTVLTISVVPVGASPRLEEWALERDGIPLERPTPGYARQVIELIRPFQREFRRRFGATIVQCSDEYYMTAGLPVPPARAYDGFPQYENGIGMVRRMLDDWARTRRRLQVRGVPPGVAGRRAVVGTARLMAPTLAAIAREFSELTGAAVEVRGVTNRVFGERVNVSGLVCGQDYVEQVRSERAPDCYILPRPSLDYFGEKFLDSMTVEEAEAGLGAPLGFASAWSEVVRILAEGPRRPGRNARNNGRFWAEPAPAEAAGAR</sequence>
<dbReference type="InterPro" id="IPR058240">
    <property type="entry name" value="rSAM_sf"/>
</dbReference>
<dbReference type="InterPro" id="IPR041489">
    <property type="entry name" value="PDZ_6"/>
</dbReference>
<dbReference type="Gene3D" id="2.30.42.10">
    <property type="match status" value="1"/>
</dbReference>
<feature type="compositionally biased region" description="Low complexity" evidence="1">
    <location>
        <begin position="460"/>
        <end position="480"/>
    </location>
</feature>
<reference evidence="3 4" key="1">
    <citation type="submission" date="2017-09" db="EMBL/GenBank/DDBJ databases">
        <title>Sequencing the genomes of two abundant thermophiles in Great Basin hot springs: Thermocrinis jamiesonii and novel Chloroflexi Thermoflexus hugenholtzii.</title>
        <authorList>
            <person name="Hedlund B."/>
        </authorList>
    </citation>
    <scope>NUCLEOTIDE SEQUENCE [LARGE SCALE GENOMIC DNA]</scope>
    <source>
        <strain evidence="3 4">G233</strain>
    </source>
</reference>
<dbReference type="SUPFAM" id="SSF50156">
    <property type="entry name" value="PDZ domain-like"/>
    <property type="match status" value="1"/>
</dbReference>
<organism evidence="3 4">
    <name type="scientific">Tepidiforma thermophila (strain KCTC 52669 / CGMCC 1.13589 / G233)</name>
    <dbReference type="NCBI Taxonomy" id="2761530"/>
    <lineage>
        <taxon>Bacteria</taxon>
        <taxon>Bacillati</taxon>
        <taxon>Chloroflexota</taxon>
        <taxon>Tepidiformia</taxon>
        <taxon>Tepidiformales</taxon>
        <taxon>Tepidiformaceae</taxon>
        <taxon>Tepidiforma</taxon>
    </lineage>
</organism>
<dbReference type="Proteomes" id="UP000223071">
    <property type="component" value="Unassembled WGS sequence"/>
</dbReference>
<dbReference type="InterPro" id="IPR045375">
    <property type="entry name" value="Put_radical_SAM-like_N"/>
</dbReference>